<dbReference type="HOGENOM" id="CLU_014578_4_2_1"/>
<dbReference type="Proteomes" id="UP000006591">
    <property type="component" value="Chromosome 10"/>
</dbReference>
<proteinExistence type="predicted"/>
<dbReference type="InterPro" id="IPR013087">
    <property type="entry name" value="Znf_C2H2_type"/>
</dbReference>
<dbReference type="GO" id="GO:0043565">
    <property type="term" value="F:sequence-specific DNA binding"/>
    <property type="evidence" value="ECO:0007669"/>
    <property type="project" value="EnsemblPlants"/>
</dbReference>
<evidence type="ECO:0000256" key="12">
    <source>
        <dbReference type="SAM" id="MobiDB-lite"/>
    </source>
</evidence>
<name>A0A0E0IS63_ORYNI</name>
<dbReference type="PANTHER" id="PTHR10593:SF136">
    <property type="entry name" value="PROTEIN INDETERMINATE-DOMAIN 12"/>
    <property type="match status" value="1"/>
</dbReference>
<keyword evidence="7" id="KW-0804">Transcription</keyword>
<keyword evidence="4" id="KW-0862">Zinc</keyword>
<dbReference type="Pfam" id="PF22992">
    <property type="entry name" value="C2CH-4th_BIRD-IDD"/>
    <property type="match status" value="1"/>
</dbReference>
<protein>
    <recommendedName>
        <fullName evidence="9">Protein EARLY HEADING DATE 2</fullName>
    </recommendedName>
    <alternativeName>
        <fullName evidence="10">Protein RICE INDETERMINATE 1</fullName>
    </alternativeName>
</protein>
<organism evidence="14">
    <name type="scientific">Oryza nivara</name>
    <name type="common">Indian wild rice</name>
    <name type="synonym">Oryza sativa f. spontanea</name>
    <dbReference type="NCBI Taxonomy" id="4536"/>
    <lineage>
        <taxon>Eukaryota</taxon>
        <taxon>Viridiplantae</taxon>
        <taxon>Streptophyta</taxon>
        <taxon>Embryophyta</taxon>
        <taxon>Tracheophyta</taxon>
        <taxon>Spermatophyta</taxon>
        <taxon>Magnoliopsida</taxon>
        <taxon>Liliopsida</taxon>
        <taxon>Poales</taxon>
        <taxon>Poaceae</taxon>
        <taxon>BOP clade</taxon>
        <taxon>Oryzoideae</taxon>
        <taxon>Oryzeae</taxon>
        <taxon>Oryzinae</taxon>
        <taxon>Oryza</taxon>
    </lineage>
</organism>
<keyword evidence="3 11" id="KW-0863">Zinc-finger</keyword>
<dbReference type="InterPro" id="IPR055185">
    <property type="entry name" value="C2CH-4th_BIRD-IDD"/>
</dbReference>
<dbReference type="FunFam" id="3.30.160.60:FF:000131">
    <property type="entry name" value="protein indeterminate-domain 5, chloroplastic-like"/>
    <property type="match status" value="1"/>
</dbReference>
<dbReference type="Pfam" id="PF12874">
    <property type="entry name" value="zf-met"/>
    <property type="match status" value="1"/>
</dbReference>
<evidence type="ECO:0000256" key="5">
    <source>
        <dbReference type="ARBA" id="ARBA00023015"/>
    </source>
</evidence>
<feature type="region of interest" description="Disordered" evidence="12">
    <location>
        <begin position="1"/>
        <end position="26"/>
    </location>
</feature>
<dbReference type="InterPro" id="IPR036236">
    <property type="entry name" value="Znf_C2H2_sf"/>
</dbReference>
<keyword evidence="5" id="KW-0805">Transcription regulation</keyword>
<dbReference type="eggNOG" id="KOG1721">
    <property type="taxonomic scope" value="Eukaryota"/>
</dbReference>
<evidence type="ECO:0000256" key="4">
    <source>
        <dbReference type="ARBA" id="ARBA00022833"/>
    </source>
</evidence>
<dbReference type="GO" id="GO:0048510">
    <property type="term" value="P:regulation of timing of transition from vegetative to reproductive phase"/>
    <property type="evidence" value="ECO:0007669"/>
    <property type="project" value="EnsemblPlants"/>
</dbReference>
<dbReference type="GO" id="GO:0003700">
    <property type="term" value="F:DNA-binding transcription factor activity"/>
    <property type="evidence" value="ECO:0007669"/>
    <property type="project" value="TreeGrafter"/>
</dbReference>
<evidence type="ECO:0000256" key="8">
    <source>
        <dbReference type="ARBA" id="ARBA00059785"/>
    </source>
</evidence>
<evidence type="ECO:0000256" key="2">
    <source>
        <dbReference type="ARBA" id="ARBA00022737"/>
    </source>
</evidence>
<dbReference type="Gene3D" id="3.30.160.60">
    <property type="entry name" value="Classic Zinc Finger"/>
    <property type="match status" value="1"/>
</dbReference>
<evidence type="ECO:0000256" key="11">
    <source>
        <dbReference type="PROSITE-ProRule" id="PRU00042"/>
    </source>
</evidence>
<evidence type="ECO:0000313" key="14">
    <source>
        <dbReference type="EnsemblPlants" id="ONIVA10G09540.1"/>
    </source>
</evidence>
<dbReference type="Pfam" id="PF22996">
    <property type="entry name" value="C2H2-2nd_BIRD-IDD"/>
    <property type="match status" value="1"/>
</dbReference>
<evidence type="ECO:0000256" key="9">
    <source>
        <dbReference type="ARBA" id="ARBA00072973"/>
    </source>
</evidence>
<evidence type="ECO:0000256" key="3">
    <source>
        <dbReference type="ARBA" id="ARBA00022771"/>
    </source>
</evidence>
<accession>A0A0E0IS63</accession>
<dbReference type="GO" id="GO:0045893">
    <property type="term" value="P:positive regulation of DNA-templated transcription"/>
    <property type="evidence" value="ECO:0007669"/>
    <property type="project" value="EnsemblPlants"/>
</dbReference>
<keyword evidence="6" id="KW-0010">Activator</keyword>
<evidence type="ECO:0000256" key="1">
    <source>
        <dbReference type="ARBA" id="ARBA00022723"/>
    </source>
</evidence>
<comment type="function">
    <text evidence="8">Transcription activator that acts as a flowering master switch in both long and short days, independently of the circadian clock. Promotes flowering upstream of HD1 by up-regulating FTL1, FTL4, FTL5, FTL6, EHD1, HD3A and RFT1. Seems to repress FTL11 expression. May recognize the consensus motif 5'-TTTGTCGTAAT-3' in target gene promoters.</text>
</comment>
<evidence type="ECO:0000313" key="15">
    <source>
        <dbReference type="Proteomes" id="UP000006591"/>
    </source>
</evidence>
<dbReference type="PROSITE" id="PS00028">
    <property type="entry name" value="ZINC_FINGER_C2H2_1"/>
    <property type="match status" value="1"/>
</dbReference>
<evidence type="ECO:0000259" key="13">
    <source>
        <dbReference type="PROSITE" id="PS50157"/>
    </source>
</evidence>
<dbReference type="FunFam" id="3.30.160.60:FF:000554">
    <property type="entry name" value="protein indeterminate-domain 12-like"/>
    <property type="match status" value="1"/>
</dbReference>
<keyword evidence="2" id="KW-0677">Repeat</keyword>
<feature type="compositionally biased region" description="Polar residues" evidence="12">
    <location>
        <begin position="1"/>
        <end position="16"/>
    </location>
</feature>
<dbReference type="InterPro" id="IPR055187">
    <property type="entry name" value="C2CH-3rd_BIRD-IDD"/>
</dbReference>
<feature type="domain" description="C2H2-type" evidence="13">
    <location>
        <begin position="105"/>
        <end position="127"/>
    </location>
</feature>
<dbReference type="SMART" id="SM00355">
    <property type="entry name" value="ZnF_C2H2"/>
    <property type="match status" value="3"/>
</dbReference>
<dbReference type="InterPro" id="IPR031140">
    <property type="entry name" value="IDD1-16"/>
</dbReference>
<dbReference type="InterPro" id="IPR055186">
    <property type="entry name" value="C2H2-2nd_BIRD-IDD"/>
</dbReference>
<evidence type="ECO:0000256" key="6">
    <source>
        <dbReference type="ARBA" id="ARBA00023159"/>
    </source>
</evidence>
<dbReference type="Pfam" id="PF22995">
    <property type="entry name" value="C2CH-3rd_BIRD-IDD"/>
    <property type="match status" value="1"/>
</dbReference>
<dbReference type="GO" id="GO:0005634">
    <property type="term" value="C:nucleus"/>
    <property type="evidence" value="ECO:0007669"/>
    <property type="project" value="EnsemblPlants"/>
</dbReference>
<reference evidence="14" key="1">
    <citation type="submission" date="2015-04" db="UniProtKB">
        <authorList>
            <consortium name="EnsemblPlants"/>
        </authorList>
    </citation>
    <scope>IDENTIFICATION</scope>
    <source>
        <strain evidence="14">SL10</strain>
    </source>
</reference>
<dbReference type="GO" id="GO:0048575">
    <property type="term" value="P:short-day photoperiodism, flowering"/>
    <property type="evidence" value="ECO:0007669"/>
    <property type="project" value="EnsemblPlants"/>
</dbReference>
<dbReference type="AlphaFoldDB" id="A0A0E0IS63"/>
<dbReference type="OMA" id="ATTVACC"/>
<dbReference type="GO" id="GO:0048574">
    <property type="term" value="P:long-day photoperiodism, flowering"/>
    <property type="evidence" value="ECO:0007669"/>
    <property type="project" value="EnsemblPlants"/>
</dbReference>
<evidence type="ECO:0000256" key="10">
    <source>
        <dbReference type="ARBA" id="ARBA00083437"/>
    </source>
</evidence>
<evidence type="ECO:0000256" key="7">
    <source>
        <dbReference type="ARBA" id="ARBA00023163"/>
    </source>
</evidence>
<dbReference type="PROSITE" id="PS50157">
    <property type="entry name" value="ZINC_FINGER_C2H2_2"/>
    <property type="match status" value="1"/>
</dbReference>
<sequence>MLLSDLSSDQEATGSNSHGGGGGDRMVVGSHGAAHVVLSNLFLPPAAAAAATMLLPAAPVMVRPAAMAAAQEPRAKKKRSLPGNPDPEAEVIALSPRALVATNRFVCEVCNKGFQRDQNLQLHRRGHNLPWKLRHRAAAVSAVTTAAPAPRKRVYVCPEPTCVHHDPARALGDLTGIKKHFSRKHGEKRWRCERCGKRYAVHSDWKAHVKNCGTREYRCDCGILFSRKDSLLTHRAFCDALAEESARLLAAANNSSSITTTTCNNSNISSSSNNNNINSISNSNNLLITSSSSSPPLFLPFSTTPAENPNPNQLLFLQQHQAAHHQLLLPQFQQPPSSPPAYFDHLAFGGGGGVITSSSCNDDNSSIAGDVMVAAGGDSVSFGLTSEGSVTMHAGDVGRRRLTRDFLGVDHDAGEVDELELDELPADLSTTAAACQGCNFAAATTVACCATDFTTGSRQYLGRLPPVNETWSHNF</sequence>
<dbReference type="SUPFAM" id="SSF57667">
    <property type="entry name" value="beta-beta-alpha zinc fingers"/>
    <property type="match status" value="1"/>
</dbReference>
<dbReference type="EnsemblPlants" id="ONIVA10G09540.1">
    <property type="protein sequence ID" value="ONIVA10G09540.1"/>
    <property type="gene ID" value="ONIVA10G09540"/>
</dbReference>
<dbReference type="STRING" id="4536.A0A0E0IS63"/>
<keyword evidence="15" id="KW-1185">Reference proteome</keyword>
<dbReference type="PANTHER" id="PTHR10593">
    <property type="entry name" value="SERINE/THREONINE-PROTEIN KINASE RIO"/>
    <property type="match status" value="1"/>
</dbReference>
<dbReference type="GO" id="GO:0008270">
    <property type="term" value="F:zinc ion binding"/>
    <property type="evidence" value="ECO:0007669"/>
    <property type="project" value="UniProtKB-KW"/>
</dbReference>
<dbReference type="Gramene" id="ONIVA10G09540.1">
    <property type="protein sequence ID" value="ONIVA10G09540.1"/>
    <property type="gene ID" value="ONIVA10G09540"/>
</dbReference>
<reference evidence="14" key="2">
    <citation type="submission" date="2018-04" db="EMBL/GenBank/DDBJ databases">
        <title>OnivRS2 (Oryza nivara Reference Sequence Version 2).</title>
        <authorList>
            <person name="Zhang J."/>
            <person name="Kudrna D."/>
            <person name="Lee S."/>
            <person name="Talag J."/>
            <person name="Rajasekar S."/>
            <person name="Welchert J."/>
            <person name="Hsing Y.-I."/>
            <person name="Wing R.A."/>
        </authorList>
    </citation>
    <scope>NUCLEOTIDE SEQUENCE [LARGE SCALE GENOMIC DNA]</scope>
</reference>
<keyword evidence="1" id="KW-0479">Metal-binding</keyword>